<dbReference type="Ensembl" id="ENSCPBT00000017984.1">
    <property type="protein sequence ID" value="ENSCPBP00000015175.1"/>
    <property type="gene ID" value="ENSCPBG00000011249.1"/>
</dbReference>
<reference evidence="3" key="2">
    <citation type="submission" date="2025-09" db="UniProtKB">
        <authorList>
            <consortium name="Ensembl"/>
        </authorList>
    </citation>
    <scope>IDENTIFICATION</scope>
</reference>
<feature type="signal peptide" evidence="1">
    <location>
        <begin position="1"/>
        <end position="19"/>
    </location>
</feature>
<dbReference type="PANTHER" id="PTHR23267">
    <property type="entry name" value="IMMUNOGLOBULIN LIGHT CHAIN"/>
    <property type="match status" value="1"/>
</dbReference>
<dbReference type="Pfam" id="PF07686">
    <property type="entry name" value="V-set"/>
    <property type="match status" value="1"/>
</dbReference>
<evidence type="ECO:0000313" key="3">
    <source>
        <dbReference type="Ensembl" id="ENSCPBP00000015175.1"/>
    </source>
</evidence>
<dbReference type="InterPro" id="IPR007110">
    <property type="entry name" value="Ig-like_dom"/>
</dbReference>
<dbReference type="PROSITE" id="PS50835">
    <property type="entry name" value="IG_LIKE"/>
    <property type="match status" value="1"/>
</dbReference>
<name>A0A8C3FZM3_CHRPI</name>
<feature type="chain" id="PRO_5034907975" description="Ig-like domain-containing protein" evidence="1">
    <location>
        <begin position="20"/>
        <end position="197"/>
    </location>
</feature>
<dbReference type="InterPro" id="IPR003599">
    <property type="entry name" value="Ig_sub"/>
</dbReference>
<dbReference type="Proteomes" id="UP000694380">
    <property type="component" value="Unplaced"/>
</dbReference>
<dbReference type="Gene3D" id="2.60.40.10">
    <property type="entry name" value="Immunoglobulins"/>
    <property type="match status" value="1"/>
</dbReference>
<dbReference type="SMART" id="SM00406">
    <property type="entry name" value="IGv"/>
    <property type="match status" value="1"/>
</dbReference>
<dbReference type="InterPro" id="IPR013783">
    <property type="entry name" value="Ig-like_fold"/>
</dbReference>
<dbReference type="GeneTree" id="ENSGT00940000161517"/>
<sequence>MAWAPLLLTLLTYCSGSSSQPVLTQTPSVSVSPGENVRLACTMSSGYSIGSYRVGWYQQKSGSAPRFVYHYQTSSDQGRGTGIPARFTVSPDTSNNLWNLVISGVQAEDDADYYCAVWDGSSNAHHSDTQHTVIQLHGEEEQKRLSPAVTQHREPTCVSLVPMRCTLSQLHNKTRYTISQLGSNFTSLCSYISLTDW</sequence>
<protein>
    <recommendedName>
        <fullName evidence="2">Ig-like domain-containing protein</fullName>
    </recommendedName>
</protein>
<feature type="domain" description="Ig-like" evidence="2">
    <location>
        <begin position="21"/>
        <end position="134"/>
    </location>
</feature>
<reference evidence="3" key="1">
    <citation type="submission" date="2025-08" db="UniProtKB">
        <authorList>
            <consortium name="Ensembl"/>
        </authorList>
    </citation>
    <scope>IDENTIFICATION</scope>
</reference>
<evidence type="ECO:0000256" key="1">
    <source>
        <dbReference type="SAM" id="SignalP"/>
    </source>
</evidence>
<organism evidence="3 4">
    <name type="scientific">Chrysemys picta bellii</name>
    <name type="common">Western painted turtle</name>
    <name type="synonym">Emys bellii</name>
    <dbReference type="NCBI Taxonomy" id="8478"/>
    <lineage>
        <taxon>Eukaryota</taxon>
        <taxon>Metazoa</taxon>
        <taxon>Chordata</taxon>
        <taxon>Craniata</taxon>
        <taxon>Vertebrata</taxon>
        <taxon>Euteleostomi</taxon>
        <taxon>Archelosauria</taxon>
        <taxon>Testudinata</taxon>
        <taxon>Testudines</taxon>
        <taxon>Cryptodira</taxon>
        <taxon>Durocryptodira</taxon>
        <taxon>Testudinoidea</taxon>
        <taxon>Emydidae</taxon>
        <taxon>Chrysemys</taxon>
    </lineage>
</organism>
<dbReference type="InterPro" id="IPR050150">
    <property type="entry name" value="IgV_Light_Chain"/>
</dbReference>
<accession>A0A8C3FZM3</accession>
<dbReference type="SUPFAM" id="SSF48726">
    <property type="entry name" value="Immunoglobulin"/>
    <property type="match status" value="1"/>
</dbReference>
<keyword evidence="1" id="KW-0732">Signal</keyword>
<proteinExistence type="predicted"/>
<keyword evidence="4" id="KW-1185">Reference proteome</keyword>
<evidence type="ECO:0000259" key="2">
    <source>
        <dbReference type="PROSITE" id="PS50835"/>
    </source>
</evidence>
<dbReference type="InterPro" id="IPR036179">
    <property type="entry name" value="Ig-like_dom_sf"/>
</dbReference>
<evidence type="ECO:0000313" key="4">
    <source>
        <dbReference type="Proteomes" id="UP000694380"/>
    </source>
</evidence>
<dbReference type="SMART" id="SM00409">
    <property type="entry name" value="IG"/>
    <property type="match status" value="1"/>
</dbReference>
<dbReference type="AlphaFoldDB" id="A0A8C3FZM3"/>
<dbReference type="InterPro" id="IPR013106">
    <property type="entry name" value="Ig_V-set"/>
</dbReference>